<accession>A0A8C0NKX1</accession>
<organism evidence="2 3">
    <name type="scientific">Canis lupus familiaris</name>
    <name type="common">Dog</name>
    <name type="synonym">Canis familiaris</name>
    <dbReference type="NCBI Taxonomy" id="9615"/>
    <lineage>
        <taxon>Eukaryota</taxon>
        <taxon>Metazoa</taxon>
        <taxon>Chordata</taxon>
        <taxon>Craniata</taxon>
        <taxon>Vertebrata</taxon>
        <taxon>Euteleostomi</taxon>
        <taxon>Mammalia</taxon>
        <taxon>Eutheria</taxon>
        <taxon>Laurasiatheria</taxon>
        <taxon>Carnivora</taxon>
        <taxon>Caniformia</taxon>
        <taxon>Canidae</taxon>
        <taxon>Canis</taxon>
    </lineage>
</organism>
<dbReference type="GO" id="GO:0005829">
    <property type="term" value="C:cytosol"/>
    <property type="evidence" value="ECO:0007669"/>
    <property type="project" value="GOC"/>
</dbReference>
<reference evidence="2" key="2">
    <citation type="submission" date="2025-08" db="UniProtKB">
        <authorList>
            <consortium name="Ensembl"/>
        </authorList>
    </citation>
    <scope>IDENTIFICATION</scope>
</reference>
<protein>
    <submittedName>
        <fullName evidence="2">VPS53 subunit of GARP complex</fullName>
    </submittedName>
</protein>
<dbReference type="AlphaFoldDB" id="A0A8C0NKX1"/>
<evidence type="ECO:0000313" key="3">
    <source>
        <dbReference type="Proteomes" id="UP000694429"/>
    </source>
</evidence>
<reference evidence="2" key="1">
    <citation type="submission" date="2019-03" db="EMBL/GenBank/DDBJ databases">
        <authorList>
            <person name="Warren W.C."/>
            <person name="Johnson G.S."/>
        </authorList>
    </citation>
    <scope>NUCLEOTIDE SEQUENCE [LARGE SCALE GENOMIC DNA]</scope>
    <source>
        <strain evidence="2">Basenji</strain>
    </source>
</reference>
<gene>
    <name evidence="2" type="primary">VPS53</name>
</gene>
<dbReference type="OrthoDB" id="10261632at2759"/>
<name>A0A8C0NKX1_CANLF</name>
<proteinExistence type="predicted"/>
<dbReference type="InterPro" id="IPR039766">
    <property type="entry name" value="Vps53"/>
</dbReference>
<dbReference type="Proteomes" id="UP000694429">
    <property type="component" value="Chromosome 9"/>
</dbReference>
<dbReference type="PANTHER" id="PTHR12820">
    <property type="entry name" value="VACUOLAR SORTING PROTEIN 53"/>
    <property type="match status" value="1"/>
</dbReference>
<dbReference type="InterPro" id="IPR007234">
    <property type="entry name" value="Vps53_N"/>
</dbReference>
<evidence type="ECO:0000313" key="2">
    <source>
        <dbReference type="Ensembl" id="ENSCAFP00030026129.1"/>
    </source>
</evidence>
<dbReference type="Pfam" id="PF04100">
    <property type="entry name" value="Vps53_N"/>
    <property type="match status" value="1"/>
</dbReference>
<feature type="domain" description="Vps53 N-terminal" evidence="1">
    <location>
        <begin position="95"/>
        <end position="422"/>
    </location>
</feature>
<dbReference type="GO" id="GO:0000938">
    <property type="term" value="C:GARP complex"/>
    <property type="evidence" value="ECO:0007669"/>
    <property type="project" value="InterPro"/>
</dbReference>
<dbReference type="GO" id="GO:0042147">
    <property type="term" value="P:retrograde transport, endosome to Golgi"/>
    <property type="evidence" value="ECO:0007669"/>
    <property type="project" value="InterPro"/>
</dbReference>
<dbReference type="PANTHER" id="PTHR12820:SF0">
    <property type="entry name" value="VACUOLAR PROTEIN SORTING-ASSOCIATED PROTEIN 53 HOMOLOG"/>
    <property type="match status" value="1"/>
</dbReference>
<evidence type="ECO:0000259" key="1">
    <source>
        <dbReference type="Pfam" id="PF04100"/>
    </source>
</evidence>
<sequence length="669" mass="76360">MMEEEELEFVEELEAVLQLTPDVQLAIEQVFPSQDPLDRADFNAVEYINTLFPTEQSLANIDEVVNKIRLKIRRLDDNIRTVVRGQTNVGQDGRQVKEITRDIKQLDHAKRHLTTSITTLNHLHMLAGGVDSLEAMTRRRQYGEVANLLQGVMNVLEHFHKYMGIPQIRQLSERVKAAQTELGQQILADFEEAFPSQGTKRPGGPSNVLRDACLVANILDPRIKQEIIKKFIKQHLSEYLVLFQENQDVAWLDKIDRRYAWIKRQLVDYEEKYGRMFPREWYMTERIAVEFCHVTRTELAKIMRTRAKEIEVKLLLFAIQRTTNFEGFLAKRFSGCTLTDGTLKKLECPPPSTNPFLEDEPAPEMEELTMEKGDLDQPKKPKAPDNPFHGIVSKCFEPHLYVYIESQDKNLGELIDRFVADFKAQGPPKPNTEEGGAVLPSCADLFVYYKKCMVQCSQLSTGEPMIALTTIFQKYLREYAWKILSGNLPKTTSSSGGLTISSLLKEKEGSEVAKFTLEELCLICGILSTAEYCLATTQQLEEKLKEKVDVSLIERINLTGEMDTFSTVISSSIQLLVQDLDAACDPALTAMSKMQWQNVEHVGDQSPYVTSVILHIKQNVPIIRDNLASTRKYFTQFCIKFANSFIPKFITHLFKCKPISMVGAEQVRW</sequence>
<dbReference type="Ensembl" id="ENSCAFT00030029973.1">
    <property type="protein sequence ID" value="ENSCAFP00030026129.1"/>
    <property type="gene ID" value="ENSCAFG00030016194.1"/>
</dbReference>